<dbReference type="PANTHER" id="PTHR33387">
    <property type="entry name" value="RMLC-LIKE JELLY ROLL FOLD PROTEIN"/>
    <property type="match status" value="1"/>
</dbReference>
<dbReference type="CDD" id="cd06121">
    <property type="entry name" value="cupin_YML079wp"/>
    <property type="match status" value="1"/>
</dbReference>
<gene>
    <name evidence="2" type="ORF">CVM39_11680</name>
    <name evidence="3" type="ORF">SAMN06297129_1031</name>
</gene>
<dbReference type="OrthoDB" id="9798288at2"/>
<dbReference type="InterPro" id="IPR009327">
    <property type="entry name" value="Cupin_DUF985"/>
</dbReference>
<evidence type="ECO:0000313" key="5">
    <source>
        <dbReference type="Proteomes" id="UP000231702"/>
    </source>
</evidence>
<dbReference type="InterPro" id="IPR011051">
    <property type="entry name" value="RmlC_Cupin_sf"/>
</dbReference>
<dbReference type="InterPro" id="IPR039935">
    <property type="entry name" value="YML079W-like"/>
</dbReference>
<dbReference type="EMBL" id="OBEA01000002">
    <property type="protein sequence ID" value="SNY46775.1"/>
    <property type="molecule type" value="Genomic_DNA"/>
</dbReference>
<evidence type="ECO:0000313" key="3">
    <source>
        <dbReference type="EMBL" id="SNY46775.1"/>
    </source>
</evidence>
<dbReference type="InterPro" id="IPR014710">
    <property type="entry name" value="RmlC-like_jellyroll"/>
</dbReference>
<dbReference type="SUPFAM" id="SSF51182">
    <property type="entry name" value="RmlC-like cupins"/>
    <property type="match status" value="1"/>
</dbReference>
<dbReference type="PANTHER" id="PTHR33387:SF3">
    <property type="entry name" value="DUF985 DOMAIN-CONTAINING PROTEIN"/>
    <property type="match status" value="1"/>
</dbReference>
<proteinExistence type="predicted"/>
<accession>A0A285IFM6</accession>
<dbReference type="Proteomes" id="UP000231702">
    <property type="component" value="Unassembled WGS sequence"/>
</dbReference>
<name>A0A285IFM6_9RHOB</name>
<dbReference type="RefSeq" id="WP_097145336.1">
    <property type="nucleotide sequence ID" value="NZ_OBEA01000002.1"/>
</dbReference>
<protein>
    <submittedName>
        <fullName evidence="2">Cupin</fullName>
    </submittedName>
</protein>
<sequence>MTTAKELIDVLGLTPHPEGGWHRDTWQPDWTGGNRPGVSAIYYLLEEGQTCHWHRIDCDETWYFHIGSPLRCLVSPNDDTPPTETWLGTDVTAGQRPSHFIPRHMWQAAEAVKGWTLVSCVVTPGFTFDGWELASPGWVPGQPPG</sequence>
<dbReference type="Gene3D" id="2.60.120.10">
    <property type="entry name" value="Jelly Rolls"/>
    <property type="match status" value="1"/>
</dbReference>
<evidence type="ECO:0000259" key="1">
    <source>
        <dbReference type="Pfam" id="PF06172"/>
    </source>
</evidence>
<organism evidence="3 4">
    <name type="scientific">Pseudooceanicola antarcticus</name>
    <dbReference type="NCBI Taxonomy" id="1247613"/>
    <lineage>
        <taxon>Bacteria</taxon>
        <taxon>Pseudomonadati</taxon>
        <taxon>Pseudomonadota</taxon>
        <taxon>Alphaproteobacteria</taxon>
        <taxon>Rhodobacterales</taxon>
        <taxon>Paracoccaceae</taxon>
        <taxon>Pseudooceanicola</taxon>
    </lineage>
</organism>
<feature type="domain" description="DUF985" evidence="1">
    <location>
        <begin position="5"/>
        <end position="134"/>
    </location>
</feature>
<keyword evidence="5" id="KW-1185">Reference proteome</keyword>
<dbReference type="EMBL" id="PGTD01000016">
    <property type="protein sequence ID" value="PJE29241.1"/>
    <property type="molecule type" value="Genomic_DNA"/>
</dbReference>
<dbReference type="Proteomes" id="UP000231655">
    <property type="component" value="Unassembled WGS sequence"/>
</dbReference>
<evidence type="ECO:0000313" key="4">
    <source>
        <dbReference type="Proteomes" id="UP000231655"/>
    </source>
</evidence>
<reference evidence="3 4" key="1">
    <citation type="submission" date="2017-09" db="EMBL/GenBank/DDBJ databases">
        <authorList>
            <person name="Ehlers B."/>
            <person name="Leendertz F.H."/>
        </authorList>
    </citation>
    <scope>NUCLEOTIDE SEQUENCE [LARGE SCALE GENOMIC DNA]</scope>
    <source>
        <strain evidence="3 4">CGMCC 1.12662</strain>
    </source>
</reference>
<dbReference type="AlphaFoldDB" id="A0A285IFM6"/>
<evidence type="ECO:0000313" key="2">
    <source>
        <dbReference type="EMBL" id="PJE29241.1"/>
    </source>
</evidence>
<dbReference type="Pfam" id="PF06172">
    <property type="entry name" value="Cupin_5"/>
    <property type="match status" value="1"/>
</dbReference>
<reference evidence="2 5" key="2">
    <citation type="journal article" date="2018" name="Int. J. Syst. Evol. Microbiol.">
        <title>Pseudooceanicola lipolyticus sp. nov., a marine alphaproteobacterium, reclassification of Oceanicola flagellatus as Pseudooceanicola flagellatus comb. nov. and emended description of the genus Pseudooceanicola.</title>
        <authorList>
            <person name="Huang M.-M."/>
            <person name="Guo L.-L."/>
            <person name="Wu Y.-H."/>
            <person name="Lai Q.-L."/>
            <person name="Shao Z.-Z."/>
            <person name="Wang C.-S."/>
            <person name="Wu M."/>
            <person name="Xu X.-W."/>
        </authorList>
    </citation>
    <scope>NUCLEOTIDE SEQUENCE [LARGE SCALE GENOMIC DNA]</scope>
    <source>
        <strain evidence="2 5">Ar-45</strain>
    </source>
</reference>